<feature type="domain" description="PDZ" evidence="1">
    <location>
        <begin position="9"/>
        <end position="65"/>
    </location>
</feature>
<dbReference type="InterPro" id="IPR036034">
    <property type="entry name" value="PDZ_sf"/>
</dbReference>
<dbReference type="Pfam" id="PF04459">
    <property type="entry name" value="DUF512"/>
    <property type="match status" value="1"/>
</dbReference>
<dbReference type="InterPro" id="IPR013785">
    <property type="entry name" value="Aldolase_TIM"/>
</dbReference>
<reference evidence="2 3" key="1">
    <citation type="submission" date="2019-07" db="EMBL/GenBank/DDBJ databases">
        <title>Genomic Encyclopedia of Type Strains, Phase I: the one thousand microbial genomes (KMG-I) project.</title>
        <authorList>
            <person name="Kyrpides N."/>
        </authorList>
    </citation>
    <scope>NUCLEOTIDE SEQUENCE [LARGE SCALE GENOMIC DNA]</scope>
    <source>
        <strain evidence="2 3">DSM 16647</strain>
    </source>
</reference>
<dbReference type="SMART" id="SM00228">
    <property type="entry name" value="PDZ"/>
    <property type="match status" value="1"/>
</dbReference>
<organism evidence="2 3">
    <name type="scientific">Thermosediminibacter litoriperuensis</name>
    <dbReference type="NCBI Taxonomy" id="291989"/>
    <lineage>
        <taxon>Bacteria</taxon>
        <taxon>Bacillati</taxon>
        <taxon>Bacillota</taxon>
        <taxon>Clostridia</taxon>
        <taxon>Thermosediminibacterales</taxon>
        <taxon>Thermosediminibacteraceae</taxon>
        <taxon>Thermosediminibacter</taxon>
    </lineage>
</organism>
<dbReference type="SUPFAM" id="SSF50156">
    <property type="entry name" value="PDZ domain-like"/>
    <property type="match status" value="1"/>
</dbReference>
<dbReference type="CDD" id="cd00136">
    <property type="entry name" value="PDZ_canonical"/>
    <property type="match status" value="1"/>
</dbReference>
<dbReference type="Gene3D" id="3.20.20.70">
    <property type="entry name" value="Aldolase class I"/>
    <property type="match status" value="1"/>
</dbReference>
<evidence type="ECO:0000259" key="1">
    <source>
        <dbReference type="PROSITE" id="PS50106"/>
    </source>
</evidence>
<evidence type="ECO:0000313" key="2">
    <source>
        <dbReference type="EMBL" id="TYP54917.1"/>
    </source>
</evidence>
<protein>
    <submittedName>
        <fullName evidence="2">Putative radical SAM enzyme (TIGR03279 family)</fullName>
    </submittedName>
</protein>
<proteinExistence type="predicted"/>
<dbReference type="Pfam" id="PF17820">
    <property type="entry name" value="PDZ_6"/>
    <property type="match status" value="1"/>
</dbReference>
<dbReference type="PROSITE" id="PS50106">
    <property type="entry name" value="PDZ"/>
    <property type="match status" value="1"/>
</dbReference>
<gene>
    <name evidence="2" type="ORF">LZ11_01240</name>
</gene>
<dbReference type="SUPFAM" id="SSF102114">
    <property type="entry name" value="Radical SAM enzymes"/>
    <property type="match status" value="1"/>
</dbReference>
<dbReference type="Proteomes" id="UP000322294">
    <property type="component" value="Unassembled WGS sequence"/>
</dbReference>
<evidence type="ECO:0000313" key="3">
    <source>
        <dbReference type="Proteomes" id="UP000322294"/>
    </source>
</evidence>
<dbReference type="Gene3D" id="2.30.42.10">
    <property type="match status" value="1"/>
</dbReference>
<accession>A0A5S5ASB1</accession>
<dbReference type="AlphaFoldDB" id="A0A5S5ASB1"/>
<sequence>MTCPHISAIILLIAGNKSSYYILKGQSMLKRALIKRVKRGSLAERAGLKKGDEILMINGQNIKDILDYKFLTTDETLCLHVKSKEGRKRLLTIEKDFDEDLGIEFENPLIDGIKRCKNRCIFCFVDQMPKGLRPSLYVKDDDYRLSVLEGTFITLTNLTAEDLNRIVSMRLSPLYISVHATSGAVREFMLKNPAAARIMDDLSFLKENGIFFHCQIVLCPGVNDKEELNRTLKDLISLQPSILSVAVVPVGVTKYRDGLYPLRRFSREEAEEIIDRVESLQRENLGRFGTRLVFLADEFYEIAKREFPSFDSYEDFPQWENGVGMVALLRKQLAKYIESVPAELPKGRRVVIATGVSAFRFLQGALLPLRNIKNLDFEIYPIKNNFFGESVTVAGLITGRDLIDQLKDLGQKDVLLVPEVMLKERKVFLDGFTVSDVERSLGTRVVVVGIDGKDFLEKLTGMNLGVKP</sequence>
<dbReference type="InterPro" id="IPR045375">
    <property type="entry name" value="Put_radical_SAM-like_N"/>
</dbReference>
<dbReference type="InterPro" id="IPR001478">
    <property type="entry name" value="PDZ"/>
</dbReference>
<keyword evidence="3" id="KW-1185">Reference proteome</keyword>
<dbReference type="InterPro" id="IPR041489">
    <property type="entry name" value="PDZ_6"/>
</dbReference>
<comment type="caution">
    <text evidence="2">The sequence shown here is derived from an EMBL/GenBank/DDBJ whole genome shotgun (WGS) entry which is preliminary data.</text>
</comment>
<dbReference type="Pfam" id="PF19238">
    <property type="entry name" value="Radical_SAM_2"/>
    <property type="match status" value="1"/>
</dbReference>
<dbReference type="EMBL" id="VNHO01000011">
    <property type="protein sequence ID" value="TYP54917.1"/>
    <property type="molecule type" value="Genomic_DNA"/>
</dbReference>
<dbReference type="InterPro" id="IPR058240">
    <property type="entry name" value="rSAM_sf"/>
</dbReference>
<name>A0A5S5ASB1_9FIRM</name>
<dbReference type="InterPro" id="IPR007549">
    <property type="entry name" value="DUF512"/>
</dbReference>